<dbReference type="InterPro" id="IPR013766">
    <property type="entry name" value="Thioredoxin_domain"/>
</dbReference>
<reference evidence="3" key="1">
    <citation type="submission" date="2010-02" db="EMBL/GenBank/DDBJ databases">
        <title>Sequencing and annotation of the Blastocystis hominis genome.</title>
        <authorList>
            <person name="Wincker P."/>
        </authorList>
    </citation>
    <scope>NUCLEOTIDE SEQUENCE</scope>
    <source>
        <strain evidence="3">Singapore isolate B</strain>
    </source>
</reference>
<evidence type="ECO:0000313" key="4">
    <source>
        <dbReference type="Proteomes" id="UP000008312"/>
    </source>
</evidence>
<dbReference type="Proteomes" id="UP000008312">
    <property type="component" value="Unassembled WGS sequence"/>
</dbReference>
<evidence type="ECO:0000259" key="2">
    <source>
        <dbReference type="PROSITE" id="PS51352"/>
    </source>
</evidence>
<keyword evidence="4" id="KW-1185">Reference proteome</keyword>
<dbReference type="RefSeq" id="XP_012896784.1">
    <property type="nucleotide sequence ID" value="XM_013041330.1"/>
</dbReference>
<dbReference type="PROSITE" id="PS51352">
    <property type="entry name" value="THIOREDOXIN_2"/>
    <property type="match status" value="1"/>
</dbReference>
<dbReference type="OrthoDB" id="190042at2759"/>
<gene>
    <name evidence="3" type="ORF">GSBLH_T00002816001</name>
</gene>
<feature type="domain" description="Thioredoxin" evidence="2">
    <location>
        <begin position="111"/>
        <end position="251"/>
    </location>
</feature>
<dbReference type="GO" id="GO:0030134">
    <property type="term" value="C:COPII-coated ER to Golgi transport vesicle"/>
    <property type="evidence" value="ECO:0007669"/>
    <property type="project" value="TreeGrafter"/>
</dbReference>
<keyword evidence="1" id="KW-0472">Membrane</keyword>
<dbReference type="Pfam" id="PF13850">
    <property type="entry name" value="ERGIC_N"/>
    <property type="match status" value="1"/>
</dbReference>
<dbReference type="GO" id="GO:0005783">
    <property type="term" value="C:endoplasmic reticulum"/>
    <property type="evidence" value="ECO:0007669"/>
    <property type="project" value="TreeGrafter"/>
</dbReference>
<dbReference type="GeneID" id="24919956"/>
<dbReference type="PANTHER" id="PTHR10984">
    <property type="entry name" value="ENDOPLASMIC RETICULUM-GOLGI INTERMEDIATE COMPARTMENT PROTEIN"/>
    <property type="match status" value="1"/>
</dbReference>
<dbReference type="InterPro" id="IPR039542">
    <property type="entry name" value="Erv_N"/>
</dbReference>
<evidence type="ECO:0000256" key="1">
    <source>
        <dbReference type="SAM" id="Phobius"/>
    </source>
</evidence>
<dbReference type="InParanoid" id="D8M313"/>
<protein>
    <recommendedName>
        <fullName evidence="2">Thioredoxin domain-containing protein</fullName>
    </recommendedName>
</protein>
<sequence length="331" mass="36801">MGWRSTVRKLDMFRKVPVDLTEGSICGTILTIVCYILVAALVALEFNNYFTIDTRTDYIIEQHDDEYIQINFDITMKSLSCDLASLDIVNQMGTHRINVTQNIRRWQVFENGVSREVSPMELNLDLSDQDVMKTETVSTLIKGTQAFQRITSSKPVVLVNFFAPWCHWCQALAPIYEGVAQRVVQGSLSANVIVAKVDCTDRGNRDVCHMNRIQALPTLIAFTPTSPYKYTHYHGQRSVDSILAFLEGLLKQAGDVVTANLPLLNLTAGQEGCRLQGSLTVPRMSGNFHISCHGSQRSVLPAEIDVSHIVEGAGAWEVGELADVRRRAAAV</sequence>
<dbReference type="InterPro" id="IPR045888">
    <property type="entry name" value="Erv"/>
</dbReference>
<accession>D8M313</accession>
<dbReference type="InterPro" id="IPR036249">
    <property type="entry name" value="Thioredoxin-like_sf"/>
</dbReference>
<dbReference type="CDD" id="cd02961">
    <property type="entry name" value="PDI_a_family"/>
    <property type="match status" value="1"/>
</dbReference>
<keyword evidence="1" id="KW-1133">Transmembrane helix</keyword>
<feature type="transmembrane region" description="Helical" evidence="1">
    <location>
        <begin position="20"/>
        <end position="44"/>
    </location>
</feature>
<dbReference type="OMA" id="KVHTYSG"/>
<dbReference type="PANTHER" id="PTHR10984:SF37">
    <property type="entry name" value="PROTEIN DISULFIDE-ISOMERASE 5-3"/>
    <property type="match status" value="1"/>
</dbReference>
<dbReference type="EMBL" id="FN668650">
    <property type="protein sequence ID" value="CBK22736.2"/>
    <property type="molecule type" value="Genomic_DNA"/>
</dbReference>
<name>D8M313_BLAHO</name>
<organism evidence="3">
    <name type="scientific">Blastocystis hominis</name>
    <dbReference type="NCBI Taxonomy" id="12968"/>
    <lineage>
        <taxon>Eukaryota</taxon>
        <taxon>Sar</taxon>
        <taxon>Stramenopiles</taxon>
        <taxon>Bigyra</taxon>
        <taxon>Opalozoa</taxon>
        <taxon>Opalinata</taxon>
        <taxon>Blastocystidae</taxon>
        <taxon>Blastocystis</taxon>
    </lineage>
</organism>
<dbReference type="Gene3D" id="3.40.30.10">
    <property type="entry name" value="Glutaredoxin"/>
    <property type="match status" value="1"/>
</dbReference>
<dbReference type="SUPFAM" id="SSF52833">
    <property type="entry name" value="Thioredoxin-like"/>
    <property type="match status" value="1"/>
</dbReference>
<proteinExistence type="predicted"/>
<keyword evidence="1" id="KW-0812">Transmembrane</keyword>
<evidence type="ECO:0000313" key="3">
    <source>
        <dbReference type="EMBL" id="CBK22736.2"/>
    </source>
</evidence>
<dbReference type="AlphaFoldDB" id="D8M313"/>
<dbReference type="Pfam" id="PF00085">
    <property type="entry name" value="Thioredoxin"/>
    <property type="match status" value="1"/>
</dbReference>